<dbReference type="InterPro" id="IPR042099">
    <property type="entry name" value="ANL_N_sf"/>
</dbReference>
<gene>
    <name evidence="5" type="ORF">ACFQWG_04495</name>
</gene>
<evidence type="ECO:0000256" key="2">
    <source>
        <dbReference type="ARBA" id="ARBA00022840"/>
    </source>
</evidence>
<dbReference type="PROSITE" id="PS00455">
    <property type="entry name" value="AMP_BINDING"/>
    <property type="match status" value="1"/>
</dbReference>
<dbReference type="InterPro" id="IPR045851">
    <property type="entry name" value="AMP-bd_C_sf"/>
</dbReference>
<keyword evidence="2" id="KW-0067">ATP-binding</keyword>
<evidence type="ECO:0000256" key="1">
    <source>
        <dbReference type="ARBA" id="ARBA00022741"/>
    </source>
</evidence>
<dbReference type="Gene3D" id="3.30.300.30">
    <property type="match status" value="1"/>
</dbReference>
<comment type="catalytic activity">
    <reaction evidence="3">
        <text>a long-chain fatty acid + ATP + CoA = a long-chain fatty acyl-CoA + AMP + diphosphate</text>
        <dbReference type="Rhea" id="RHEA:15421"/>
        <dbReference type="ChEBI" id="CHEBI:30616"/>
        <dbReference type="ChEBI" id="CHEBI:33019"/>
        <dbReference type="ChEBI" id="CHEBI:57287"/>
        <dbReference type="ChEBI" id="CHEBI:57560"/>
        <dbReference type="ChEBI" id="CHEBI:83139"/>
        <dbReference type="ChEBI" id="CHEBI:456215"/>
        <dbReference type="EC" id="6.2.1.3"/>
    </reaction>
    <physiologicalReaction direction="left-to-right" evidence="3">
        <dbReference type="Rhea" id="RHEA:15422"/>
    </physiologicalReaction>
</comment>
<dbReference type="Pfam" id="PF23562">
    <property type="entry name" value="AMP-binding_C_3"/>
    <property type="match status" value="1"/>
</dbReference>
<dbReference type="PANTHER" id="PTHR43272:SF33">
    <property type="entry name" value="AMP-BINDING DOMAIN-CONTAINING PROTEIN-RELATED"/>
    <property type="match status" value="1"/>
</dbReference>
<evidence type="ECO:0000256" key="3">
    <source>
        <dbReference type="ARBA" id="ARBA00024484"/>
    </source>
</evidence>
<dbReference type="Proteomes" id="UP001596527">
    <property type="component" value="Unassembled WGS sequence"/>
</dbReference>
<reference evidence="6" key="1">
    <citation type="journal article" date="2019" name="Int. J. Syst. Evol. Microbiol.">
        <title>The Global Catalogue of Microorganisms (GCM) 10K type strain sequencing project: providing services to taxonomists for standard genome sequencing and annotation.</title>
        <authorList>
            <consortium name="The Broad Institute Genomics Platform"/>
            <consortium name="The Broad Institute Genome Sequencing Center for Infectious Disease"/>
            <person name="Wu L."/>
            <person name="Ma J."/>
        </authorList>
    </citation>
    <scope>NUCLEOTIDE SEQUENCE [LARGE SCALE GENOMIC DNA]</scope>
    <source>
        <strain evidence="6">CCUG 56698</strain>
    </source>
</reference>
<dbReference type="PANTHER" id="PTHR43272">
    <property type="entry name" value="LONG-CHAIN-FATTY-ACID--COA LIGASE"/>
    <property type="match status" value="1"/>
</dbReference>
<evidence type="ECO:0000313" key="5">
    <source>
        <dbReference type="EMBL" id="MFC7580477.1"/>
    </source>
</evidence>
<dbReference type="Pfam" id="PF00501">
    <property type="entry name" value="AMP-binding"/>
    <property type="match status" value="1"/>
</dbReference>
<sequence>MPVRRLSDGSWENPALYDVDPAMNIPRMLAKRAADHPGQVAVERRTAVGAWRRVTIDEMVRTIEDTARGLIGLGLQAGESFAILAPTSYEWALLDAAALSCGAVTVPIYETDSAAQIHHILADAGVVMVVTATSQQADLVESVRTGSVRRIFSLDRGAEREILRASRSVAPVEVETRTNAVGIRDAATIIYTSGTTGVPKGVELTHGNFIESFVQAYDFLPQLIDDPSSRSLLFLPVAHVLARFVMYALLTGQGRVAFSPNTHNLVSDIRSFKPTMLLVVPRVLETVYNLASSKASGRMSRLMFSWAAHQARALSQATASGDMGEDEDAPGVPFGLRVRHEVADALVLHRVREVLGPNLTTIISGGAPLAIDLANFYRGIGITLLQGYGLSETTGPIAVELPSDFPPDSVGFVWPGNRMRIAEDGELLLQGVSVTSGYHNLPEATADAFADGWFRTGDLASIDDTGHLRITGRKKELIVTAGGKNVSPEILEDALQTHPLISHVIVVGDARPYIAALITLDTEMLPVWLTAHHLPVVDAAQAADMPEVRESLDRAIARANKQVSRAESIRRFRIVDAVFTVENGYLTPSLKLKRNAVLRDLAPEIDTMYAQGEAEKAAGRLTADGHGEQR</sequence>
<keyword evidence="6" id="KW-1185">Reference proteome</keyword>
<dbReference type="RefSeq" id="WP_380972522.1">
    <property type="nucleotide sequence ID" value="NZ_JBHTEF010000001.1"/>
</dbReference>
<dbReference type="InterPro" id="IPR020845">
    <property type="entry name" value="AMP-binding_CS"/>
</dbReference>
<organism evidence="5 6">
    <name type="scientific">Schaalia naturae</name>
    <dbReference type="NCBI Taxonomy" id="635203"/>
    <lineage>
        <taxon>Bacteria</taxon>
        <taxon>Bacillati</taxon>
        <taxon>Actinomycetota</taxon>
        <taxon>Actinomycetes</taxon>
        <taxon>Actinomycetales</taxon>
        <taxon>Actinomycetaceae</taxon>
        <taxon>Schaalia</taxon>
    </lineage>
</organism>
<evidence type="ECO:0000259" key="4">
    <source>
        <dbReference type="Pfam" id="PF00501"/>
    </source>
</evidence>
<dbReference type="Gene3D" id="3.40.50.12780">
    <property type="entry name" value="N-terminal domain of ligase-like"/>
    <property type="match status" value="1"/>
</dbReference>
<accession>A0ABW2SK69</accession>
<name>A0ABW2SK69_9ACTO</name>
<feature type="domain" description="AMP-dependent synthetase/ligase" evidence="4">
    <location>
        <begin position="30"/>
        <end position="439"/>
    </location>
</feature>
<keyword evidence="1" id="KW-0547">Nucleotide-binding</keyword>
<dbReference type="CDD" id="cd05907">
    <property type="entry name" value="VL_LC_FACS_like"/>
    <property type="match status" value="1"/>
</dbReference>
<dbReference type="EMBL" id="JBHTEF010000001">
    <property type="protein sequence ID" value="MFC7580477.1"/>
    <property type="molecule type" value="Genomic_DNA"/>
</dbReference>
<dbReference type="InterPro" id="IPR000873">
    <property type="entry name" value="AMP-dep_synth/lig_dom"/>
</dbReference>
<comment type="caution">
    <text evidence="5">The sequence shown here is derived from an EMBL/GenBank/DDBJ whole genome shotgun (WGS) entry which is preliminary data.</text>
</comment>
<proteinExistence type="predicted"/>
<dbReference type="SUPFAM" id="SSF56801">
    <property type="entry name" value="Acetyl-CoA synthetase-like"/>
    <property type="match status" value="1"/>
</dbReference>
<protein>
    <submittedName>
        <fullName evidence="5">AMP-dependent synthetase/ligase</fullName>
    </submittedName>
</protein>
<evidence type="ECO:0000313" key="6">
    <source>
        <dbReference type="Proteomes" id="UP001596527"/>
    </source>
</evidence>